<feature type="domain" description="N-acetyltransferase" evidence="1">
    <location>
        <begin position="7"/>
        <end position="149"/>
    </location>
</feature>
<proteinExistence type="predicted"/>
<name>A0A1G2BFP8_9BACT</name>
<dbReference type="InterPro" id="IPR016181">
    <property type="entry name" value="Acyl_CoA_acyltransferase"/>
</dbReference>
<dbReference type="PROSITE" id="PS51186">
    <property type="entry name" value="GNAT"/>
    <property type="match status" value="1"/>
</dbReference>
<sequence length="154" mass="17675">MSIEKKVSFYTTEQGDKPQVGEFSDFDMGYFQELEGEKGWIAIGQDNCRNPRYFTVTGVKGEKLGIVGVYDTAEDQNIIHTIVAPEFRGQGLARQFNERLMDKLRLPFITLTIDLENKPSLRAAEKSPGIKRVSDTKYEQEFHKAKFIYKKQKA</sequence>
<comment type="caution">
    <text evidence="2">The sequence shown here is derived from an EMBL/GenBank/DDBJ whole genome shotgun (WGS) entry which is preliminary data.</text>
</comment>
<gene>
    <name evidence="2" type="ORF">A2319_02330</name>
</gene>
<evidence type="ECO:0000313" key="2">
    <source>
        <dbReference type="EMBL" id="OGY88038.1"/>
    </source>
</evidence>
<dbReference type="AlphaFoldDB" id="A0A1G2BFP8"/>
<dbReference type="CDD" id="cd04301">
    <property type="entry name" value="NAT_SF"/>
    <property type="match status" value="1"/>
</dbReference>
<evidence type="ECO:0000259" key="1">
    <source>
        <dbReference type="PROSITE" id="PS51186"/>
    </source>
</evidence>
<dbReference type="Pfam" id="PF13302">
    <property type="entry name" value="Acetyltransf_3"/>
    <property type="match status" value="1"/>
</dbReference>
<protein>
    <recommendedName>
        <fullName evidence="1">N-acetyltransferase domain-containing protein</fullName>
    </recommendedName>
</protein>
<dbReference type="Proteomes" id="UP000176420">
    <property type="component" value="Unassembled WGS sequence"/>
</dbReference>
<dbReference type="GO" id="GO:0016747">
    <property type="term" value="F:acyltransferase activity, transferring groups other than amino-acyl groups"/>
    <property type="evidence" value="ECO:0007669"/>
    <property type="project" value="InterPro"/>
</dbReference>
<reference evidence="2 3" key="1">
    <citation type="journal article" date="2016" name="Nat. Commun.">
        <title>Thousands of microbial genomes shed light on interconnected biogeochemical processes in an aquifer system.</title>
        <authorList>
            <person name="Anantharaman K."/>
            <person name="Brown C.T."/>
            <person name="Hug L.A."/>
            <person name="Sharon I."/>
            <person name="Castelle C.J."/>
            <person name="Probst A.J."/>
            <person name="Thomas B.C."/>
            <person name="Singh A."/>
            <person name="Wilkins M.J."/>
            <person name="Karaoz U."/>
            <person name="Brodie E.L."/>
            <person name="Williams K.H."/>
            <person name="Hubbard S.S."/>
            <person name="Banfield J.F."/>
        </authorList>
    </citation>
    <scope>NUCLEOTIDE SEQUENCE [LARGE SCALE GENOMIC DNA]</scope>
</reference>
<evidence type="ECO:0000313" key="3">
    <source>
        <dbReference type="Proteomes" id="UP000176420"/>
    </source>
</evidence>
<dbReference type="SUPFAM" id="SSF55729">
    <property type="entry name" value="Acyl-CoA N-acyltransferases (Nat)"/>
    <property type="match status" value="1"/>
</dbReference>
<dbReference type="Gene3D" id="3.40.630.30">
    <property type="match status" value="1"/>
</dbReference>
<accession>A0A1G2BFP8</accession>
<organism evidence="2 3">
    <name type="scientific">Candidatus Kerfeldbacteria bacterium RIFOXYB2_FULL_38_14</name>
    <dbReference type="NCBI Taxonomy" id="1798547"/>
    <lineage>
        <taxon>Bacteria</taxon>
        <taxon>Candidatus Kerfeldiibacteriota</taxon>
    </lineage>
</organism>
<dbReference type="EMBL" id="MHKI01000005">
    <property type="protein sequence ID" value="OGY88038.1"/>
    <property type="molecule type" value="Genomic_DNA"/>
</dbReference>
<dbReference type="InterPro" id="IPR000182">
    <property type="entry name" value="GNAT_dom"/>
</dbReference>